<feature type="non-terminal residue" evidence="2">
    <location>
        <position position="202"/>
    </location>
</feature>
<evidence type="ECO:0000256" key="1">
    <source>
        <dbReference type="SAM" id="MobiDB-lite"/>
    </source>
</evidence>
<reference evidence="2" key="1">
    <citation type="journal article" date="2023" name="Mol. Phylogenet. Evol.">
        <title>Genome-scale phylogeny and comparative genomics of the fungal order Sordariales.</title>
        <authorList>
            <person name="Hensen N."/>
            <person name="Bonometti L."/>
            <person name="Westerberg I."/>
            <person name="Brannstrom I.O."/>
            <person name="Guillou S."/>
            <person name="Cros-Aarteil S."/>
            <person name="Calhoun S."/>
            <person name="Haridas S."/>
            <person name="Kuo A."/>
            <person name="Mondo S."/>
            <person name="Pangilinan J."/>
            <person name="Riley R."/>
            <person name="LaButti K."/>
            <person name="Andreopoulos B."/>
            <person name="Lipzen A."/>
            <person name="Chen C."/>
            <person name="Yan M."/>
            <person name="Daum C."/>
            <person name="Ng V."/>
            <person name="Clum A."/>
            <person name="Steindorff A."/>
            <person name="Ohm R.A."/>
            <person name="Martin F."/>
            <person name="Silar P."/>
            <person name="Natvig D.O."/>
            <person name="Lalanne C."/>
            <person name="Gautier V."/>
            <person name="Ament-Velasquez S.L."/>
            <person name="Kruys A."/>
            <person name="Hutchinson M.I."/>
            <person name="Powell A.J."/>
            <person name="Barry K."/>
            <person name="Miller A.N."/>
            <person name="Grigoriev I.V."/>
            <person name="Debuchy R."/>
            <person name="Gladieux P."/>
            <person name="Hiltunen Thoren M."/>
            <person name="Johannesson H."/>
        </authorList>
    </citation>
    <scope>NUCLEOTIDE SEQUENCE</scope>
    <source>
        <strain evidence="2">CBS 892.96</strain>
    </source>
</reference>
<evidence type="ECO:0000313" key="2">
    <source>
        <dbReference type="EMBL" id="KAK4178254.1"/>
    </source>
</evidence>
<dbReference type="EMBL" id="MU866143">
    <property type="protein sequence ID" value="KAK4178254.1"/>
    <property type="molecule type" value="Genomic_DNA"/>
</dbReference>
<dbReference type="AlphaFoldDB" id="A0AAN7A9F9"/>
<proteinExistence type="predicted"/>
<accession>A0AAN7A9F9</accession>
<keyword evidence="3" id="KW-1185">Reference proteome</keyword>
<evidence type="ECO:0000313" key="3">
    <source>
        <dbReference type="Proteomes" id="UP001302321"/>
    </source>
</evidence>
<name>A0AAN7A9F9_9PEZI</name>
<feature type="compositionally biased region" description="Basic and acidic residues" evidence="1">
    <location>
        <begin position="170"/>
        <end position="186"/>
    </location>
</feature>
<dbReference type="Proteomes" id="UP001302321">
    <property type="component" value="Unassembled WGS sequence"/>
</dbReference>
<organism evidence="2 3">
    <name type="scientific">Triangularia setosa</name>
    <dbReference type="NCBI Taxonomy" id="2587417"/>
    <lineage>
        <taxon>Eukaryota</taxon>
        <taxon>Fungi</taxon>
        <taxon>Dikarya</taxon>
        <taxon>Ascomycota</taxon>
        <taxon>Pezizomycotina</taxon>
        <taxon>Sordariomycetes</taxon>
        <taxon>Sordariomycetidae</taxon>
        <taxon>Sordariales</taxon>
        <taxon>Podosporaceae</taxon>
        <taxon>Triangularia</taxon>
    </lineage>
</organism>
<gene>
    <name evidence="2" type="ORF">QBC36DRAFT_325259</name>
</gene>
<feature type="region of interest" description="Disordered" evidence="1">
    <location>
        <begin position="165"/>
        <end position="202"/>
    </location>
</feature>
<reference evidence="2" key="2">
    <citation type="submission" date="2023-05" db="EMBL/GenBank/DDBJ databases">
        <authorList>
            <consortium name="Lawrence Berkeley National Laboratory"/>
            <person name="Steindorff A."/>
            <person name="Hensen N."/>
            <person name="Bonometti L."/>
            <person name="Westerberg I."/>
            <person name="Brannstrom I.O."/>
            <person name="Guillou S."/>
            <person name="Cros-Aarteil S."/>
            <person name="Calhoun S."/>
            <person name="Haridas S."/>
            <person name="Kuo A."/>
            <person name="Mondo S."/>
            <person name="Pangilinan J."/>
            <person name="Riley R."/>
            <person name="Labutti K."/>
            <person name="Andreopoulos B."/>
            <person name="Lipzen A."/>
            <person name="Chen C."/>
            <person name="Yanf M."/>
            <person name="Daum C."/>
            <person name="Ng V."/>
            <person name="Clum A."/>
            <person name="Ohm R."/>
            <person name="Martin F."/>
            <person name="Silar P."/>
            <person name="Natvig D."/>
            <person name="Lalanne C."/>
            <person name="Gautier V."/>
            <person name="Ament-Velasquez S.L."/>
            <person name="Kruys A."/>
            <person name="Hutchinson M.I."/>
            <person name="Powell A.J."/>
            <person name="Barry K."/>
            <person name="Miller A.N."/>
            <person name="Grigoriev I.V."/>
            <person name="Debuchy R."/>
            <person name="Gladieux P."/>
            <person name="Thoren M.H."/>
            <person name="Johannesson H."/>
        </authorList>
    </citation>
    <scope>NUCLEOTIDE SEQUENCE</scope>
    <source>
        <strain evidence="2">CBS 892.96</strain>
    </source>
</reference>
<sequence>MAYRQIHQETSHLDTTISGLFFSWPNVFSIDNQTAGWLCELSTELAALQAKILSSTVRYREPLDCGNGVWTNTLFSLCFSSSSYAEKRQAALRKILNWMSDVVSLGETPHHELGGPDGICLVFPLLQSHDWIENEITDWFLESHNYGTVRRPVADQFVEVPSFGSGSGFKSEDEIGGDREVLERSRGGGGSGLGTSLRKCIG</sequence>
<comment type="caution">
    <text evidence="2">The sequence shown here is derived from an EMBL/GenBank/DDBJ whole genome shotgun (WGS) entry which is preliminary data.</text>
</comment>
<protein>
    <submittedName>
        <fullName evidence="2">Uncharacterized protein</fullName>
    </submittedName>
</protein>